<proteinExistence type="inferred from homology"/>
<feature type="transmembrane region" description="Helical" evidence="4">
    <location>
        <begin position="12"/>
        <end position="36"/>
    </location>
</feature>
<dbReference type="Gene3D" id="3.90.550.10">
    <property type="entry name" value="Spore Coat Polysaccharide Biosynthesis Protein SpsA, Chain A"/>
    <property type="match status" value="1"/>
</dbReference>
<feature type="transmembrane region" description="Helical" evidence="4">
    <location>
        <begin position="357"/>
        <end position="379"/>
    </location>
</feature>
<dbReference type="Proteomes" id="UP000779809">
    <property type="component" value="Unassembled WGS sequence"/>
</dbReference>
<dbReference type="PANTHER" id="PTHR43630">
    <property type="entry name" value="POLY-BETA-1,6-N-ACETYL-D-GLUCOSAMINE SYNTHASE"/>
    <property type="match status" value="1"/>
</dbReference>
<dbReference type="Pfam" id="PF00535">
    <property type="entry name" value="Glycos_transf_2"/>
    <property type="match status" value="1"/>
</dbReference>
<evidence type="ECO:0000313" key="6">
    <source>
        <dbReference type="EMBL" id="MBI2679328.1"/>
    </source>
</evidence>
<dbReference type="GO" id="GO:0016757">
    <property type="term" value="F:glycosyltransferase activity"/>
    <property type="evidence" value="ECO:0007669"/>
    <property type="project" value="UniProtKB-KW"/>
</dbReference>
<dbReference type="InterPro" id="IPR001173">
    <property type="entry name" value="Glyco_trans_2-like"/>
</dbReference>
<evidence type="ECO:0000256" key="2">
    <source>
        <dbReference type="ARBA" id="ARBA00022676"/>
    </source>
</evidence>
<evidence type="ECO:0000256" key="4">
    <source>
        <dbReference type="SAM" id="Phobius"/>
    </source>
</evidence>
<reference evidence="6" key="1">
    <citation type="submission" date="2020-07" db="EMBL/GenBank/DDBJ databases">
        <title>Huge and variable diversity of episymbiotic CPR bacteria and DPANN archaea in groundwater ecosystems.</title>
        <authorList>
            <person name="He C.Y."/>
            <person name="Keren R."/>
            <person name="Whittaker M."/>
            <person name="Farag I.F."/>
            <person name="Doudna J."/>
            <person name="Cate J.H.D."/>
            <person name="Banfield J.F."/>
        </authorList>
    </citation>
    <scope>NUCLEOTIDE SEQUENCE</scope>
    <source>
        <strain evidence="6">NC_groundwater_580_Pr5_B-0.1um_64_19</strain>
    </source>
</reference>
<dbReference type="SUPFAM" id="SSF53448">
    <property type="entry name" value="Nucleotide-diphospho-sugar transferases"/>
    <property type="match status" value="1"/>
</dbReference>
<keyword evidence="3" id="KW-0808">Transferase</keyword>
<dbReference type="InterPro" id="IPR029044">
    <property type="entry name" value="Nucleotide-diphossugar_trans"/>
</dbReference>
<feature type="domain" description="Glycosyltransferase 2-like" evidence="5">
    <location>
        <begin position="64"/>
        <end position="211"/>
    </location>
</feature>
<evidence type="ECO:0000259" key="5">
    <source>
        <dbReference type="Pfam" id="PF00535"/>
    </source>
</evidence>
<dbReference type="CDD" id="cd06423">
    <property type="entry name" value="CESA_like"/>
    <property type="match status" value="1"/>
</dbReference>
<feature type="transmembrane region" description="Helical" evidence="4">
    <location>
        <begin position="385"/>
        <end position="409"/>
    </location>
</feature>
<sequence length="477" mass="53828">MHSAVLHFFDYVNAIILVYFLVTNVVYTVLMVFSLYTVSMHAKSAAHGAYADLLESPVTPPVALIVPAHNEEDAIVQTVMSLLEIQYPEKEVIVVDDGSTDGTVDKLVQKFHLLRMDLIYRPQATCKPVFAFYFNPERPELILISKENGGKADALNAGINMARSPYFCTVDADSIIEPQALLRLMAPVVESTVNTIVSGGVVRIANGCTLRNGRIVDVNLPKTWLERCQVVEYIRTFLFGRPGWNFLNATFICSGAFCLLHRETVLEAGGFSRDTVTEDIDIIATLHRFCKKNHRQYRMVFTTDPICWTEAPHTVGMLARQRRRWQLGLMQTVMKHNDMIFSPRYGMMGLASMPFHAYVEALGCVIEAFGTILIPFTFLVGAMPFSLFLLLMFLAFGYGTLLSVGSVLLEETTLRRYPKVRDVLMLVLFAMIENVGYRQMVTLFRAQGVIQYFTGLNKWELVVHKGFESRVLVEDEV</sequence>
<dbReference type="AlphaFoldDB" id="A0A932A9W8"/>
<comment type="similarity">
    <text evidence="1">Belongs to the glycosyltransferase 2 family.</text>
</comment>
<evidence type="ECO:0000256" key="1">
    <source>
        <dbReference type="ARBA" id="ARBA00006739"/>
    </source>
</evidence>
<protein>
    <submittedName>
        <fullName evidence="6">Glycosyltransferase</fullName>
    </submittedName>
</protein>
<name>A0A932A9W8_9BACT</name>
<keyword evidence="4" id="KW-0812">Transmembrane</keyword>
<dbReference type="EMBL" id="JACPNR010000014">
    <property type="protein sequence ID" value="MBI2679328.1"/>
    <property type="molecule type" value="Genomic_DNA"/>
</dbReference>
<gene>
    <name evidence="6" type="ORF">HYX28_11155</name>
</gene>
<organism evidence="6 7">
    <name type="scientific">Candidatus Korobacter versatilis</name>
    <dbReference type="NCBI Taxonomy" id="658062"/>
    <lineage>
        <taxon>Bacteria</taxon>
        <taxon>Pseudomonadati</taxon>
        <taxon>Acidobacteriota</taxon>
        <taxon>Terriglobia</taxon>
        <taxon>Terriglobales</taxon>
        <taxon>Candidatus Korobacteraceae</taxon>
        <taxon>Candidatus Korobacter</taxon>
    </lineage>
</organism>
<keyword evidence="4" id="KW-0472">Membrane</keyword>
<accession>A0A932A9W8</accession>
<keyword evidence="4" id="KW-1133">Transmembrane helix</keyword>
<comment type="caution">
    <text evidence="6">The sequence shown here is derived from an EMBL/GenBank/DDBJ whole genome shotgun (WGS) entry which is preliminary data.</text>
</comment>
<keyword evidence="2" id="KW-0328">Glycosyltransferase</keyword>
<dbReference type="PANTHER" id="PTHR43630:SF1">
    <property type="entry name" value="POLY-BETA-1,6-N-ACETYL-D-GLUCOSAMINE SYNTHASE"/>
    <property type="match status" value="1"/>
</dbReference>
<evidence type="ECO:0000256" key="3">
    <source>
        <dbReference type="ARBA" id="ARBA00022679"/>
    </source>
</evidence>
<evidence type="ECO:0000313" key="7">
    <source>
        <dbReference type="Proteomes" id="UP000779809"/>
    </source>
</evidence>